<dbReference type="Gene3D" id="3.80.10.10">
    <property type="entry name" value="Ribonuclease Inhibitor"/>
    <property type="match status" value="1"/>
</dbReference>
<accession>A0AAW0D8F4</accession>
<evidence type="ECO:0000313" key="1">
    <source>
        <dbReference type="EMBL" id="KAK7048064.1"/>
    </source>
</evidence>
<sequence length="291" mass="32022">MCSFTSLRTLKLLDCQNLSTSDCLDCLRSASLLEDLSLAYLDKRMGASLASQSLPIVLHTSLKTLRLKPDKQIPCPPRILRYLTLPALQYLSLFQISQDGGLMSEFFTRSSPPLDYLEIGYLHPQSAPELGYLSLLPSLTQLILQYHQAASSIFRKLAVDAGLLPNLQRLIVISATNLHVYAELVELLAACKGRHGVLLSIYASFAYGEVEPVPPNFLTEFQRGTEGGSLHLHVGPSFEVNEVECLCSNSYLHDFFGHCISPMSGLGHCFFACISYITGMDSPVSCILVSD</sequence>
<protein>
    <submittedName>
        <fullName evidence="1">Uncharacterized protein</fullName>
    </submittedName>
</protein>
<reference evidence="1 2" key="1">
    <citation type="journal article" date="2024" name="J Genomics">
        <title>Draft genome sequencing and assembly of Favolaschia claudopus CIRM-BRFM 2984 isolated from oak limbs.</title>
        <authorList>
            <person name="Navarro D."/>
            <person name="Drula E."/>
            <person name="Chaduli D."/>
            <person name="Cazenave R."/>
            <person name="Ahrendt S."/>
            <person name="Wang J."/>
            <person name="Lipzen A."/>
            <person name="Daum C."/>
            <person name="Barry K."/>
            <person name="Grigoriev I.V."/>
            <person name="Favel A."/>
            <person name="Rosso M.N."/>
            <person name="Martin F."/>
        </authorList>
    </citation>
    <scope>NUCLEOTIDE SEQUENCE [LARGE SCALE GENOMIC DNA]</scope>
    <source>
        <strain evidence="1 2">CIRM-BRFM 2984</strain>
    </source>
</reference>
<dbReference type="InterPro" id="IPR032675">
    <property type="entry name" value="LRR_dom_sf"/>
</dbReference>
<gene>
    <name evidence="1" type="ORF">R3P38DRAFT_1849844</name>
</gene>
<organism evidence="1 2">
    <name type="scientific">Favolaschia claudopus</name>
    <dbReference type="NCBI Taxonomy" id="2862362"/>
    <lineage>
        <taxon>Eukaryota</taxon>
        <taxon>Fungi</taxon>
        <taxon>Dikarya</taxon>
        <taxon>Basidiomycota</taxon>
        <taxon>Agaricomycotina</taxon>
        <taxon>Agaricomycetes</taxon>
        <taxon>Agaricomycetidae</taxon>
        <taxon>Agaricales</taxon>
        <taxon>Marasmiineae</taxon>
        <taxon>Mycenaceae</taxon>
        <taxon>Favolaschia</taxon>
    </lineage>
</organism>
<dbReference type="SUPFAM" id="SSF52047">
    <property type="entry name" value="RNI-like"/>
    <property type="match status" value="1"/>
</dbReference>
<name>A0AAW0D8F4_9AGAR</name>
<evidence type="ECO:0000313" key="2">
    <source>
        <dbReference type="Proteomes" id="UP001362999"/>
    </source>
</evidence>
<keyword evidence="2" id="KW-1185">Reference proteome</keyword>
<dbReference type="EMBL" id="JAWWNJ010000009">
    <property type="protein sequence ID" value="KAK7048064.1"/>
    <property type="molecule type" value="Genomic_DNA"/>
</dbReference>
<proteinExistence type="predicted"/>
<comment type="caution">
    <text evidence="1">The sequence shown here is derived from an EMBL/GenBank/DDBJ whole genome shotgun (WGS) entry which is preliminary data.</text>
</comment>
<dbReference type="AlphaFoldDB" id="A0AAW0D8F4"/>
<dbReference type="Proteomes" id="UP001362999">
    <property type="component" value="Unassembled WGS sequence"/>
</dbReference>